<evidence type="ECO:0000313" key="1">
    <source>
        <dbReference type="EMBL" id="GBP65482.1"/>
    </source>
</evidence>
<dbReference type="AlphaFoldDB" id="A0A4C1XR72"/>
<accession>A0A4C1XR72</accession>
<dbReference type="EMBL" id="BGZK01000930">
    <property type="protein sequence ID" value="GBP65482.1"/>
    <property type="molecule type" value="Genomic_DNA"/>
</dbReference>
<organism evidence="1 2">
    <name type="scientific">Eumeta variegata</name>
    <name type="common">Bagworm moth</name>
    <name type="synonym">Eumeta japonica</name>
    <dbReference type="NCBI Taxonomy" id="151549"/>
    <lineage>
        <taxon>Eukaryota</taxon>
        <taxon>Metazoa</taxon>
        <taxon>Ecdysozoa</taxon>
        <taxon>Arthropoda</taxon>
        <taxon>Hexapoda</taxon>
        <taxon>Insecta</taxon>
        <taxon>Pterygota</taxon>
        <taxon>Neoptera</taxon>
        <taxon>Endopterygota</taxon>
        <taxon>Lepidoptera</taxon>
        <taxon>Glossata</taxon>
        <taxon>Ditrysia</taxon>
        <taxon>Tineoidea</taxon>
        <taxon>Psychidae</taxon>
        <taxon>Oiketicinae</taxon>
        <taxon>Eumeta</taxon>
    </lineage>
</organism>
<comment type="caution">
    <text evidence="1">The sequence shown here is derived from an EMBL/GenBank/DDBJ whole genome shotgun (WGS) entry which is preliminary data.</text>
</comment>
<evidence type="ECO:0000313" key="2">
    <source>
        <dbReference type="Proteomes" id="UP000299102"/>
    </source>
</evidence>
<keyword evidence="2" id="KW-1185">Reference proteome</keyword>
<dbReference type="Proteomes" id="UP000299102">
    <property type="component" value="Unassembled WGS sequence"/>
</dbReference>
<proteinExistence type="predicted"/>
<name>A0A4C1XR72_EUMVA</name>
<protein>
    <submittedName>
        <fullName evidence="1">Uncharacterized protein</fullName>
    </submittedName>
</protein>
<sequence>MERSLAKTKGRWLHVQNQWVIYYGRFSIEFEELNGRADSFKTERFEGRMNENINAAWSVAMRAMGAAILTLAAQPSAFHFAPTPRPAVMRHVRDGPKNLRRG</sequence>
<reference evidence="1 2" key="1">
    <citation type="journal article" date="2019" name="Commun. Biol.">
        <title>The bagworm genome reveals a unique fibroin gene that provides high tensile strength.</title>
        <authorList>
            <person name="Kono N."/>
            <person name="Nakamura H."/>
            <person name="Ohtoshi R."/>
            <person name="Tomita M."/>
            <person name="Numata K."/>
            <person name="Arakawa K."/>
        </authorList>
    </citation>
    <scope>NUCLEOTIDE SEQUENCE [LARGE SCALE GENOMIC DNA]</scope>
</reference>
<gene>
    <name evidence="1" type="ORF">EVAR_38820_1</name>
</gene>